<dbReference type="Gene3D" id="3.40.50.620">
    <property type="entry name" value="HUPs"/>
    <property type="match status" value="1"/>
</dbReference>
<dbReference type="OrthoDB" id="6484111at2759"/>
<dbReference type="InterPro" id="IPR011063">
    <property type="entry name" value="TilS/TtcA_N"/>
</dbReference>
<proteinExistence type="predicted"/>
<evidence type="ECO:0000259" key="2">
    <source>
        <dbReference type="Pfam" id="PF01171"/>
    </source>
</evidence>
<dbReference type="InterPro" id="IPR000192">
    <property type="entry name" value="Aminotrans_V_dom"/>
</dbReference>
<feature type="domain" description="tRNA(Ile)-lysidine/2-thiocytidine synthase N-terminal" evidence="2">
    <location>
        <begin position="259"/>
        <end position="426"/>
    </location>
</feature>
<dbReference type="Pfam" id="PF00266">
    <property type="entry name" value="Aminotran_5"/>
    <property type="match status" value="1"/>
</dbReference>
<dbReference type="SUPFAM" id="SSF52402">
    <property type="entry name" value="Adenine nucleotide alpha hydrolases-like"/>
    <property type="match status" value="1"/>
</dbReference>
<dbReference type="InterPro" id="IPR015424">
    <property type="entry name" value="PyrdxlP-dep_Trfase"/>
</dbReference>
<evidence type="ECO:0000313" key="3">
    <source>
        <dbReference type="Proteomes" id="UP000515146"/>
    </source>
</evidence>
<sequence length="495" mass="55432">MFNLSQLEHKLKRICESNFNSKKTILAVFNACSNITGIHVDANYISELLHKYSAVGIWDFASSLGYNEIFFSYPGKEPLDAVVLSPHKLLGGPGSSGVLILKKNLLNSKTVPHPGGGTVRYVNSDSVLYNFNLEKRNEPGTQNLVGYLSANDQNESFLENSVVDGEVYKGSAVDELKPFNDSINEYSKQVTQIDNKAFQCPLLSGKNGSDQVEKVPAIATKVVNNLNFGLNPIVIDNKLKKKFSKAIYDFKMVKDGDNVLIGVSGGKDSLSMFHLWLFFQKRSRSQFKLGVVTIDPMMPTYDPSPLKAYIESFGVPYYHVKYPIYEVAKSKTKVNKLCSFCARMKRGLIYDIMKKKNYNILSLGQHKDDIVESFLMNLFYSGSLNTMKAAYETECTTYLAKIVRPLVYIREAELAAFATKNNLPIITENCPACFLSPTERLRTKLLIATLEQHSASLVSVMMRAINPLVSLNSTSKKENYAVIADYRPQLKTKKI</sequence>
<accession>A0A6P6XK56</accession>
<dbReference type="PANTHER" id="PTHR43686:SF1">
    <property type="entry name" value="AMINOTRAN_5 DOMAIN-CONTAINING PROTEIN"/>
    <property type="match status" value="1"/>
</dbReference>
<reference evidence="4" key="1">
    <citation type="submission" date="2025-08" db="UniProtKB">
        <authorList>
            <consortium name="RefSeq"/>
        </authorList>
    </citation>
    <scope>IDENTIFICATION</scope>
    <source>
        <strain evidence="4">Airmid</strain>
    </source>
</reference>
<dbReference type="InterPro" id="IPR015421">
    <property type="entry name" value="PyrdxlP-dep_Trfase_major"/>
</dbReference>
<organism evidence="3 4">
    <name type="scientific">Dermatophagoides pteronyssinus</name>
    <name type="common">European house dust mite</name>
    <dbReference type="NCBI Taxonomy" id="6956"/>
    <lineage>
        <taxon>Eukaryota</taxon>
        <taxon>Metazoa</taxon>
        <taxon>Ecdysozoa</taxon>
        <taxon>Arthropoda</taxon>
        <taxon>Chelicerata</taxon>
        <taxon>Arachnida</taxon>
        <taxon>Acari</taxon>
        <taxon>Acariformes</taxon>
        <taxon>Sarcoptiformes</taxon>
        <taxon>Astigmata</taxon>
        <taxon>Psoroptidia</taxon>
        <taxon>Analgoidea</taxon>
        <taxon>Pyroglyphidae</taxon>
        <taxon>Dermatophagoidinae</taxon>
        <taxon>Dermatophagoides</taxon>
    </lineage>
</organism>
<dbReference type="RefSeq" id="XP_027193910.1">
    <property type="nucleotide sequence ID" value="XM_027338109.1"/>
</dbReference>
<name>A0A6P6XK56_DERPT</name>
<dbReference type="InterPro" id="IPR014729">
    <property type="entry name" value="Rossmann-like_a/b/a_fold"/>
</dbReference>
<protein>
    <submittedName>
        <fullName evidence="4">Uncharacterized protein LOC113788643</fullName>
    </submittedName>
</protein>
<dbReference type="SUPFAM" id="SSF53383">
    <property type="entry name" value="PLP-dependent transferases"/>
    <property type="match status" value="1"/>
</dbReference>
<dbReference type="CDD" id="cd24138">
    <property type="entry name" value="TtcA-like"/>
    <property type="match status" value="1"/>
</dbReference>
<dbReference type="PANTHER" id="PTHR43686">
    <property type="entry name" value="SULFURTRANSFERASE-RELATED"/>
    <property type="match status" value="1"/>
</dbReference>
<evidence type="ECO:0000313" key="4">
    <source>
        <dbReference type="RefSeq" id="XP_027193910.1"/>
    </source>
</evidence>
<feature type="domain" description="Aminotransferase class V" evidence="1">
    <location>
        <begin position="19"/>
        <end position="149"/>
    </location>
</feature>
<dbReference type="Gene3D" id="3.40.640.10">
    <property type="entry name" value="Type I PLP-dependent aspartate aminotransferase-like (Major domain)"/>
    <property type="match status" value="1"/>
</dbReference>
<gene>
    <name evidence="4" type="primary">LOC113788643</name>
</gene>
<evidence type="ECO:0000259" key="1">
    <source>
        <dbReference type="Pfam" id="PF00266"/>
    </source>
</evidence>
<keyword evidence="3" id="KW-1185">Reference proteome</keyword>
<dbReference type="InParanoid" id="A0A6P6XK56"/>
<dbReference type="AlphaFoldDB" id="A0A6P6XK56"/>
<dbReference type="KEGG" id="dpte:113788643"/>
<dbReference type="Pfam" id="PF01171">
    <property type="entry name" value="ATP_bind_3"/>
    <property type="match status" value="1"/>
</dbReference>
<dbReference type="Proteomes" id="UP000515146">
    <property type="component" value="Unplaced"/>
</dbReference>